<keyword evidence="4" id="KW-0862">Zinc</keyword>
<sequence length="1055" mass="115715">MEDSSGVAILVPHSRGQQESVFIPERVETPPGTLMEPRDDDQGQQQKQAADSLIEVIEKLSKIVEKRPRRFTLAGKKRALMSCASFRVPEIREGSGGSSPCKRARELEEEVKDHKIQPDNSAPAGSSRTITCYQCSLCRFLSPTLSLLKEHLRQHDEQHSDLILMCSECRFTSSHQEELEAHVRLHFDCSNSNKNPVSSQQASEGNEGLRMGGNVEEAVFKTAMDCAEEIPAKKKWYSYEEYGMYRCLICSYVCGQQRMLKTHAWKHAGLVDCSYPIFEDEAVAPAPPVVPPAEEAIVVLTPVPEKSQNLNKMSTFQIDLCAPVAECGNDAVTEPITEESPVEGPYPSKDPVTEEPMLEVQVTTETEVEPMQDCCHIISTTDSLLSSAQKIISCSPNSADHVNVIVERLPCAEEPVATQPLPILPSPEVGRDNSLLAAEEAGHVENQPMFVDKDGQQEVVIGWSNSERQQTTTDPPRDENAPPARRRTHSESLRLHSLAAEALVTMPMRTAEHIRSIVGQGSQSPDTGQWLLEMATAAAVAADRAPAAVEELTGMGSVGAALVDLELQGSREDGLAEGPAKAGISLSLLTVIERLKERSDQNATDEDILKELQDNAQSQHAGEVSACGGGDPGNPGGGLVDYIPGSERPYHCRLCRYSSGNKGYIKQHLRVHRQRQPYQCPICEHIALDSKDLESHMINHCKTRMYHCKECTEAFYYKSQLRNHETDQHGLGDPGATLTPVTETTATAEGSVKMTDDDSISSQKVYKCDVCDYTSSTYVGVRNHRRIHNSDKPYRCCSCDFATTNMNSLKSHMRRHPQEHQAVQLLEQYRCSLCGYVCSHPPSLKSHMWKHAGDQNYNYEQVNKAINEAISQSGRAPQKVSAVGEAVAEQSGVVQGGKEDPAPLAGIPVDSVGASSGASTELIQWSSREPAPQSETPQHSPLGMEGVQSRAGMEYCVLLFCCCICGFESTSKERLMEHMKEHEGDIISIILNKEQQQGAAQPAEGSTAQTWMGGGKFFIGYVTSDLDDLDMFLVKQTKSNPQVPTPSTAGCHVMG</sequence>
<feature type="domain" description="C2H2-type" evidence="7">
    <location>
        <begin position="766"/>
        <end position="793"/>
    </location>
</feature>
<dbReference type="InterPro" id="IPR013087">
    <property type="entry name" value="Znf_C2H2_type"/>
</dbReference>
<dbReference type="PANTHER" id="PTHR24403">
    <property type="entry name" value="ZINC FINGER PROTEIN"/>
    <property type="match status" value="1"/>
</dbReference>
<feature type="domain" description="C2H2-type" evidence="7">
    <location>
        <begin position="960"/>
        <end position="987"/>
    </location>
</feature>
<accession>A0A060Y0W6</accession>
<feature type="domain" description="C2H2-type" evidence="7">
    <location>
        <begin position="794"/>
        <end position="821"/>
    </location>
</feature>
<evidence type="ECO:0000256" key="2">
    <source>
        <dbReference type="ARBA" id="ARBA00022737"/>
    </source>
</evidence>
<protein>
    <recommendedName>
        <fullName evidence="7">C2H2-type domain-containing protein</fullName>
    </recommendedName>
</protein>
<keyword evidence="3 5" id="KW-0863">Zinc-finger</keyword>
<organism evidence="8 9">
    <name type="scientific">Oncorhynchus mykiss</name>
    <name type="common">Rainbow trout</name>
    <name type="synonym">Salmo gairdneri</name>
    <dbReference type="NCBI Taxonomy" id="8022"/>
    <lineage>
        <taxon>Eukaryota</taxon>
        <taxon>Metazoa</taxon>
        <taxon>Chordata</taxon>
        <taxon>Craniata</taxon>
        <taxon>Vertebrata</taxon>
        <taxon>Euteleostomi</taxon>
        <taxon>Actinopterygii</taxon>
        <taxon>Neopterygii</taxon>
        <taxon>Teleostei</taxon>
        <taxon>Protacanthopterygii</taxon>
        <taxon>Salmoniformes</taxon>
        <taxon>Salmonidae</taxon>
        <taxon>Salmoninae</taxon>
        <taxon>Oncorhynchus</taxon>
    </lineage>
</organism>
<dbReference type="PROSITE" id="PS00028">
    <property type="entry name" value="ZINC_FINGER_C2H2_1"/>
    <property type="match status" value="3"/>
</dbReference>
<dbReference type="STRING" id="8022.A0A060Y0W6"/>
<dbReference type="GO" id="GO:0005634">
    <property type="term" value="C:nucleus"/>
    <property type="evidence" value="ECO:0007669"/>
    <property type="project" value="TreeGrafter"/>
</dbReference>
<name>A0A060Y0W6_ONCMY</name>
<evidence type="ECO:0000256" key="1">
    <source>
        <dbReference type="ARBA" id="ARBA00022723"/>
    </source>
</evidence>
<dbReference type="GO" id="GO:0045944">
    <property type="term" value="P:positive regulation of transcription by RNA polymerase II"/>
    <property type="evidence" value="ECO:0007669"/>
    <property type="project" value="TreeGrafter"/>
</dbReference>
<feature type="compositionally biased region" description="Polar residues" evidence="6">
    <location>
        <begin position="464"/>
        <end position="474"/>
    </location>
</feature>
<dbReference type="PROSITE" id="PS50157">
    <property type="entry name" value="ZINC_FINGER_C2H2_2"/>
    <property type="match status" value="6"/>
</dbReference>
<evidence type="ECO:0000256" key="3">
    <source>
        <dbReference type="ARBA" id="ARBA00022771"/>
    </source>
</evidence>
<feature type="region of interest" description="Disordered" evidence="6">
    <location>
        <begin position="1"/>
        <end position="49"/>
    </location>
</feature>
<dbReference type="GO" id="GO:0008270">
    <property type="term" value="F:zinc ion binding"/>
    <property type="evidence" value="ECO:0007669"/>
    <property type="project" value="UniProtKB-KW"/>
</dbReference>
<dbReference type="SMART" id="SM00355">
    <property type="entry name" value="ZnF_C2H2"/>
    <property type="match status" value="10"/>
</dbReference>
<feature type="domain" description="C2H2-type" evidence="7">
    <location>
        <begin position="706"/>
        <end position="734"/>
    </location>
</feature>
<dbReference type="Gene3D" id="3.30.160.60">
    <property type="entry name" value="Classic Zinc Finger"/>
    <property type="match status" value="5"/>
</dbReference>
<dbReference type="SUPFAM" id="SSF57667">
    <property type="entry name" value="beta-beta-alpha zinc fingers"/>
    <property type="match status" value="4"/>
</dbReference>
<evidence type="ECO:0000313" key="8">
    <source>
        <dbReference type="EMBL" id="CDQ83039.1"/>
    </source>
</evidence>
<feature type="compositionally biased region" description="Gly residues" evidence="6">
    <location>
        <begin position="627"/>
        <end position="639"/>
    </location>
</feature>
<gene>
    <name evidence="8" type="ORF">GSONMT00026057001</name>
</gene>
<feature type="region of interest" description="Disordered" evidence="6">
    <location>
        <begin position="464"/>
        <end position="492"/>
    </location>
</feature>
<feature type="region of interest" description="Disordered" evidence="6">
    <location>
        <begin position="891"/>
        <end position="945"/>
    </location>
</feature>
<evidence type="ECO:0000259" key="7">
    <source>
        <dbReference type="PROSITE" id="PS50157"/>
    </source>
</evidence>
<proteinExistence type="predicted"/>
<dbReference type="InterPro" id="IPR036236">
    <property type="entry name" value="Znf_C2H2_sf"/>
</dbReference>
<dbReference type="Proteomes" id="UP000193380">
    <property type="component" value="Unassembled WGS sequence"/>
</dbReference>
<dbReference type="PaxDb" id="8022-A0A060Y0W6"/>
<evidence type="ECO:0000256" key="5">
    <source>
        <dbReference type="PROSITE-ProRule" id="PRU00042"/>
    </source>
</evidence>
<feature type="domain" description="C2H2-type" evidence="7">
    <location>
        <begin position="650"/>
        <end position="677"/>
    </location>
</feature>
<dbReference type="EMBL" id="FR906092">
    <property type="protein sequence ID" value="CDQ83039.1"/>
    <property type="molecule type" value="Genomic_DNA"/>
</dbReference>
<evidence type="ECO:0000313" key="9">
    <source>
        <dbReference type="Proteomes" id="UP000193380"/>
    </source>
</evidence>
<dbReference type="PANTHER" id="PTHR24403:SF74">
    <property type="entry name" value="ZINC FINGER PROTEIN 507"/>
    <property type="match status" value="1"/>
</dbReference>
<evidence type="ECO:0000256" key="6">
    <source>
        <dbReference type="SAM" id="MobiDB-lite"/>
    </source>
</evidence>
<keyword evidence="1" id="KW-0479">Metal-binding</keyword>
<reference evidence="8" key="1">
    <citation type="journal article" date="2014" name="Nat. Commun.">
        <title>The rainbow trout genome provides novel insights into evolution after whole-genome duplication in vertebrates.</title>
        <authorList>
            <person name="Berthelot C."/>
            <person name="Brunet F."/>
            <person name="Chalopin D."/>
            <person name="Juanchich A."/>
            <person name="Bernard M."/>
            <person name="Noel B."/>
            <person name="Bento P."/>
            <person name="Da Silva C."/>
            <person name="Labadie K."/>
            <person name="Alberti A."/>
            <person name="Aury J.M."/>
            <person name="Louis A."/>
            <person name="Dehais P."/>
            <person name="Bardou P."/>
            <person name="Montfort J."/>
            <person name="Klopp C."/>
            <person name="Cabau C."/>
            <person name="Gaspin C."/>
            <person name="Thorgaard G.H."/>
            <person name="Boussaha M."/>
            <person name="Quillet E."/>
            <person name="Guyomard R."/>
            <person name="Galiana D."/>
            <person name="Bobe J."/>
            <person name="Volff J.N."/>
            <person name="Genet C."/>
            <person name="Wincker P."/>
            <person name="Jaillon O."/>
            <person name="Roest Crollius H."/>
            <person name="Guiguen Y."/>
        </authorList>
    </citation>
    <scope>NUCLEOTIDE SEQUENCE [LARGE SCALE GENOMIC DNA]</scope>
</reference>
<feature type="region of interest" description="Disordered" evidence="6">
    <location>
        <begin position="620"/>
        <end position="639"/>
    </location>
</feature>
<dbReference type="AlphaFoldDB" id="A0A060Y0W6"/>
<feature type="compositionally biased region" description="Polar residues" evidence="6">
    <location>
        <begin position="913"/>
        <end position="939"/>
    </location>
</feature>
<dbReference type="InterPro" id="IPR050688">
    <property type="entry name" value="Zinc_finger/UBP_domain"/>
</dbReference>
<keyword evidence="2" id="KW-0677">Repeat</keyword>
<reference evidence="8" key="2">
    <citation type="submission" date="2014-03" db="EMBL/GenBank/DDBJ databases">
        <authorList>
            <person name="Genoscope - CEA"/>
        </authorList>
    </citation>
    <scope>NUCLEOTIDE SEQUENCE</scope>
</reference>
<dbReference type="FunFam" id="3.30.160.60:FF:000884">
    <property type="entry name" value="Zinc finger protein 507"/>
    <property type="match status" value="1"/>
</dbReference>
<evidence type="ECO:0000256" key="4">
    <source>
        <dbReference type="ARBA" id="ARBA00022833"/>
    </source>
</evidence>
<feature type="domain" description="C2H2-type" evidence="7">
    <location>
        <begin position="829"/>
        <end position="856"/>
    </location>
</feature>